<keyword evidence="3" id="KW-1185">Reference proteome</keyword>
<organism evidence="2 3">
    <name type="scientific">Gimesia maris</name>
    <dbReference type="NCBI Taxonomy" id="122"/>
    <lineage>
        <taxon>Bacteria</taxon>
        <taxon>Pseudomonadati</taxon>
        <taxon>Planctomycetota</taxon>
        <taxon>Planctomycetia</taxon>
        <taxon>Planctomycetales</taxon>
        <taxon>Planctomycetaceae</taxon>
        <taxon>Gimesia</taxon>
    </lineage>
</organism>
<dbReference type="EMBL" id="CP042910">
    <property type="protein sequence ID" value="QEG17232.1"/>
    <property type="molecule type" value="Genomic_DNA"/>
</dbReference>
<accession>A0ABX5YNU4</accession>
<evidence type="ECO:0000313" key="3">
    <source>
        <dbReference type="Proteomes" id="UP000322887"/>
    </source>
</evidence>
<gene>
    <name evidence="2" type="ORF">GmarT_31100</name>
</gene>
<dbReference type="Proteomes" id="UP000322887">
    <property type="component" value="Chromosome"/>
</dbReference>
<evidence type="ECO:0008006" key="4">
    <source>
        <dbReference type="Google" id="ProtNLM"/>
    </source>
</evidence>
<sequence length="141" mass="14839">MNRLSFAVLMSVFLWLTGLSGCGSKNDGPERYDVSGSINYQGAPLESGRITFVPDAEKGNEGPVGYAMIKGGKYDTGASGGKGTVAGAIQILITGYDFTATGSNEIRPPLFEDYQATAEIDPEQSETTLDFDVPATAASKK</sequence>
<dbReference type="GeneID" id="98647639"/>
<feature type="region of interest" description="Disordered" evidence="1">
    <location>
        <begin position="121"/>
        <end position="141"/>
    </location>
</feature>
<name>A0ABX5YNU4_9PLAN</name>
<dbReference type="PROSITE" id="PS51257">
    <property type="entry name" value="PROKAR_LIPOPROTEIN"/>
    <property type="match status" value="1"/>
</dbReference>
<reference evidence="2 3" key="1">
    <citation type="submission" date="2019-08" db="EMBL/GenBank/DDBJ databases">
        <title>Deep-cultivation of Planctomycetes and their phenomic and genomic characterization uncovers novel biology.</title>
        <authorList>
            <person name="Wiegand S."/>
            <person name="Jogler M."/>
            <person name="Boedeker C."/>
            <person name="Pinto D."/>
            <person name="Vollmers J."/>
            <person name="Rivas-Marin E."/>
            <person name="Kohn T."/>
            <person name="Peeters S.H."/>
            <person name="Heuer A."/>
            <person name="Rast P."/>
            <person name="Oberbeckmann S."/>
            <person name="Bunk B."/>
            <person name="Jeske O."/>
            <person name="Meyerdierks A."/>
            <person name="Storesund J.E."/>
            <person name="Kallscheuer N."/>
            <person name="Luecker S."/>
            <person name="Lage O.M."/>
            <person name="Pohl T."/>
            <person name="Merkel B.J."/>
            <person name="Hornburger P."/>
            <person name="Mueller R.-W."/>
            <person name="Bruemmer F."/>
            <person name="Labrenz M."/>
            <person name="Spormann A.M."/>
            <person name="Op den Camp H."/>
            <person name="Overmann J."/>
            <person name="Amann R."/>
            <person name="Jetten M.S.M."/>
            <person name="Mascher T."/>
            <person name="Medema M.H."/>
            <person name="Devos D.P."/>
            <person name="Kaster A.-K."/>
            <person name="Ovreas L."/>
            <person name="Rohde M."/>
            <person name="Galperin M.Y."/>
            <person name="Jogler C."/>
        </authorList>
    </citation>
    <scope>NUCLEOTIDE SEQUENCE [LARGE SCALE GENOMIC DNA]</scope>
    <source>
        <strain evidence="2 3">DSM 8797</strain>
    </source>
</reference>
<protein>
    <recommendedName>
        <fullName evidence="4">Carboxypeptidase regulatory-like domain-containing protein</fullName>
    </recommendedName>
</protein>
<dbReference type="RefSeq" id="WP_002643708.1">
    <property type="nucleotide sequence ID" value="NZ_CP042910.1"/>
</dbReference>
<evidence type="ECO:0000313" key="2">
    <source>
        <dbReference type="EMBL" id="QEG17232.1"/>
    </source>
</evidence>
<evidence type="ECO:0000256" key="1">
    <source>
        <dbReference type="SAM" id="MobiDB-lite"/>
    </source>
</evidence>
<proteinExistence type="predicted"/>